<gene>
    <name evidence="2" type="ORF">KAOT1_15503</name>
</gene>
<feature type="chain" id="PRO_5002737481" evidence="1">
    <location>
        <begin position="22"/>
        <end position="130"/>
    </location>
</feature>
<dbReference type="OrthoDB" id="9906177at2"/>
<dbReference type="Proteomes" id="UP000002945">
    <property type="component" value="Unassembled WGS sequence"/>
</dbReference>
<proteinExistence type="predicted"/>
<evidence type="ECO:0000256" key="1">
    <source>
        <dbReference type="SAM" id="SignalP"/>
    </source>
</evidence>
<organism evidence="2 3">
    <name type="scientific">Kordia algicida OT-1</name>
    <dbReference type="NCBI Taxonomy" id="391587"/>
    <lineage>
        <taxon>Bacteria</taxon>
        <taxon>Pseudomonadati</taxon>
        <taxon>Bacteroidota</taxon>
        <taxon>Flavobacteriia</taxon>
        <taxon>Flavobacteriales</taxon>
        <taxon>Flavobacteriaceae</taxon>
        <taxon>Kordia</taxon>
    </lineage>
</organism>
<accession>A9DQ61</accession>
<name>A9DQ61_9FLAO</name>
<dbReference type="EMBL" id="ABIB01000003">
    <property type="protein sequence ID" value="EDP96582.1"/>
    <property type="molecule type" value="Genomic_DNA"/>
</dbReference>
<reference evidence="2 3" key="1">
    <citation type="journal article" date="2011" name="J. Bacteriol.">
        <title>Genome sequence of the algicidal bacterium Kordia algicida OT-1.</title>
        <authorList>
            <person name="Lee H.S."/>
            <person name="Kang S.G."/>
            <person name="Kwon K.K."/>
            <person name="Lee J.H."/>
            <person name="Kim S.J."/>
        </authorList>
    </citation>
    <scope>NUCLEOTIDE SEQUENCE [LARGE SCALE GENOMIC DNA]</scope>
    <source>
        <strain evidence="2 3">OT-1</strain>
    </source>
</reference>
<evidence type="ECO:0000313" key="3">
    <source>
        <dbReference type="Proteomes" id="UP000002945"/>
    </source>
</evidence>
<protein>
    <submittedName>
        <fullName evidence="2">Uncharacterized protein</fullName>
    </submittedName>
</protein>
<keyword evidence="1" id="KW-0732">Signal</keyword>
<dbReference type="STRING" id="391587.KAOT1_15503"/>
<evidence type="ECO:0000313" key="2">
    <source>
        <dbReference type="EMBL" id="EDP96582.1"/>
    </source>
</evidence>
<dbReference type="AlphaFoldDB" id="A9DQ61"/>
<dbReference type="RefSeq" id="WP_007095638.1">
    <property type="nucleotide sequence ID" value="NZ_CP142125.1"/>
</dbReference>
<comment type="caution">
    <text evidence="2">The sequence shown here is derived from an EMBL/GenBank/DDBJ whole genome shotgun (WGS) entry which is preliminary data.</text>
</comment>
<dbReference type="HOGENOM" id="CLU_1935258_0_0_10"/>
<feature type="signal peptide" evidence="1">
    <location>
        <begin position="1"/>
        <end position="21"/>
    </location>
</feature>
<keyword evidence="3" id="KW-1185">Reference proteome</keyword>
<sequence length="130" mass="15077">MKKVIQSMFCLLLLTSSMLTAQNSSDKKGMSIDKQLVFVLNDTNINEIQSTYTVDITDLGFKSSEDLNDFCTIFSFDFHQLKGDFASKKIIMTLDKKSLIDRKFTLLQVNEHFSSISKRMRYTYNFTKQK</sequence>